<dbReference type="STRING" id="796925.A0A137NYP6"/>
<sequence length="548" mass="61875">MTNQPLKVVLFGGVEGEFQTLVDKLTTVHNSKGGPFDHYFVLGNLFKEGDNEELIEKLLNGEFKFPAHTYFLLGDRALPEKIENLLKSNNNTITENFEFLGNSGKLTLTSGLKIAYFSGSPQENVEAELKSHQYNVADIQKMIDTTESDSIDVLLTFDWPKGLLSQSKSSILPPPQPNSHLNNLIHHIKPKYHFASQLSTNFVELEPYTIQVNPTMSSLTRFYNIASNTNPNGDKWSYAMKINPEQPNQHLPESFPPNHTQSPLMGQDAVAKSTKRNFEVLEEDQPQANSHFFDNSGDQQQFKKAPKKGYVCKICNIEGHFIKDCPQKTQPKKTLYSTTDCWFCVSNEKCASHLIVSLGEELYLAMARGSLIDPKAPSTKIPGGGQLLIMPIPHTSTVGNFETQPESKGYKELTAFKKAIAEFYATYDCFPFYFETYRPAVNQHGLLQVFPVPNEVFETLDKSIDEAFNNESTDPTINFQPTLDSPFIRASFPPRVKVPLYLGRQVLGKVLNCPDRIDWKKCEELTTEEETQFNKEFTAAFSKFDPFA</sequence>
<dbReference type="InterPro" id="IPR025829">
    <property type="entry name" value="Zn_knuckle_CX2CX3GHX4C"/>
</dbReference>
<dbReference type="PANTHER" id="PTHR12072">
    <property type="entry name" value="CWF19, CELL CYCLE CONTROL PROTEIN"/>
    <property type="match status" value="1"/>
</dbReference>
<keyword evidence="3" id="KW-0862">Zinc</keyword>
<evidence type="ECO:0000256" key="3">
    <source>
        <dbReference type="ARBA" id="ARBA00022833"/>
    </source>
</evidence>
<evidence type="ECO:0000259" key="5">
    <source>
        <dbReference type="PROSITE" id="PS50158"/>
    </source>
</evidence>
<dbReference type="GO" id="GO:0008270">
    <property type="term" value="F:zinc ion binding"/>
    <property type="evidence" value="ECO:0007669"/>
    <property type="project" value="UniProtKB-KW"/>
</dbReference>
<dbReference type="InterPro" id="IPR001878">
    <property type="entry name" value="Znf_CCHC"/>
</dbReference>
<dbReference type="InterPro" id="IPR036875">
    <property type="entry name" value="Znf_CCHC_sf"/>
</dbReference>
<dbReference type="OMA" id="IVPITHY"/>
<dbReference type="InterPro" id="IPR006768">
    <property type="entry name" value="Cwf19-like_C_dom-1"/>
</dbReference>
<protein>
    <recommendedName>
        <fullName evidence="5">CCHC-type domain-containing protein</fullName>
    </recommendedName>
</protein>
<dbReference type="Gene3D" id="4.10.60.10">
    <property type="entry name" value="Zinc finger, CCHC-type"/>
    <property type="match status" value="1"/>
</dbReference>
<dbReference type="Pfam" id="PF04677">
    <property type="entry name" value="CwfJ_C_1"/>
    <property type="match status" value="1"/>
</dbReference>
<dbReference type="AlphaFoldDB" id="A0A137NYP6"/>
<dbReference type="GO" id="GO:0071014">
    <property type="term" value="C:post-mRNA release spliceosomal complex"/>
    <property type="evidence" value="ECO:0007669"/>
    <property type="project" value="TreeGrafter"/>
</dbReference>
<dbReference type="Proteomes" id="UP000070444">
    <property type="component" value="Unassembled WGS sequence"/>
</dbReference>
<name>A0A137NYP6_CONC2</name>
<dbReference type="OrthoDB" id="444325at2759"/>
<dbReference type="GO" id="GO:0061632">
    <property type="term" value="F:RNA lariat debranching enzyme activator activity"/>
    <property type="evidence" value="ECO:0007669"/>
    <property type="project" value="TreeGrafter"/>
</dbReference>
<evidence type="ECO:0000313" key="6">
    <source>
        <dbReference type="EMBL" id="KXN67887.1"/>
    </source>
</evidence>
<evidence type="ECO:0000313" key="7">
    <source>
        <dbReference type="Proteomes" id="UP000070444"/>
    </source>
</evidence>
<organism evidence="6 7">
    <name type="scientific">Conidiobolus coronatus (strain ATCC 28846 / CBS 209.66 / NRRL 28638)</name>
    <name type="common">Delacroixia coronata</name>
    <dbReference type="NCBI Taxonomy" id="796925"/>
    <lineage>
        <taxon>Eukaryota</taxon>
        <taxon>Fungi</taxon>
        <taxon>Fungi incertae sedis</taxon>
        <taxon>Zoopagomycota</taxon>
        <taxon>Entomophthoromycotina</taxon>
        <taxon>Entomophthoromycetes</taxon>
        <taxon>Entomophthorales</taxon>
        <taxon>Ancylistaceae</taxon>
        <taxon>Conidiobolus</taxon>
    </lineage>
</organism>
<accession>A0A137NYP6</accession>
<feature type="domain" description="CCHC-type" evidence="5">
    <location>
        <begin position="312"/>
        <end position="327"/>
    </location>
</feature>
<dbReference type="Pfam" id="PF13696">
    <property type="entry name" value="zf-CCHC_2"/>
    <property type="match status" value="1"/>
</dbReference>
<dbReference type="InterPro" id="IPR006767">
    <property type="entry name" value="Cwf19-like_C_dom-2"/>
</dbReference>
<dbReference type="EMBL" id="KQ964607">
    <property type="protein sequence ID" value="KXN67887.1"/>
    <property type="molecule type" value="Genomic_DNA"/>
</dbReference>
<proteinExistence type="predicted"/>
<gene>
    <name evidence="6" type="ORF">CONCODRAFT_79970</name>
</gene>
<keyword evidence="2 4" id="KW-0863">Zinc-finger</keyword>
<dbReference type="PANTHER" id="PTHR12072:SF4">
    <property type="entry name" value="CWF19-LIKE PROTEIN 1"/>
    <property type="match status" value="1"/>
</dbReference>
<dbReference type="InterPro" id="IPR040194">
    <property type="entry name" value="Cwf19-like"/>
</dbReference>
<evidence type="ECO:0000256" key="2">
    <source>
        <dbReference type="ARBA" id="ARBA00022771"/>
    </source>
</evidence>
<evidence type="ECO:0000256" key="4">
    <source>
        <dbReference type="PROSITE-ProRule" id="PRU00047"/>
    </source>
</evidence>
<reference evidence="6 7" key="1">
    <citation type="journal article" date="2015" name="Genome Biol. Evol.">
        <title>Phylogenomic analyses indicate that early fungi evolved digesting cell walls of algal ancestors of land plants.</title>
        <authorList>
            <person name="Chang Y."/>
            <person name="Wang S."/>
            <person name="Sekimoto S."/>
            <person name="Aerts A.L."/>
            <person name="Choi C."/>
            <person name="Clum A."/>
            <person name="LaButti K.M."/>
            <person name="Lindquist E.A."/>
            <person name="Yee Ngan C."/>
            <person name="Ohm R.A."/>
            <person name="Salamov A.A."/>
            <person name="Grigoriev I.V."/>
            <person name="Spatafora J.W."/>
            <person name="Berbee M.L."/>
        </authorList>
    </citation>
    <scope>NUCLEOTIDE SEQUENCE [LARGE SCALE GENOMIC DNA]</scope>
    <source>
        <strain evidence="6 7">NRRL 28638</strain>
    </source>
</reference>
<evidence type="ECO:0000256" key="1">
    <source>
        <dbReference type="ARBA" id="ARBA00022723"/>
    </source>
</evidence>
<dbReference type="CDD" id="cd07380">
    <property type="entry name" value="MPP_CWF19_N"/>
    <property type="match status" value="1"/>
</dbReference>
<dbReference type="GO" id="GO:0003676">
    <property type="term" value="F:nucleic acid binding"/>
    <property type="evidence" value="ECO:0007669"/>
    <property type="project" value="InterPro"/>
</dbReference>
<keyword evidence="7" id="KW-1185">Reference proteome</keyword>
<keyword evidence="1" id="KW-0479">Metal-binding</keyword>
<dbReference type="SUPFAM" id="SSF57756">
    <property type="entry name" value="Retrovirus zinc finger-like domains"/>
    <property type="match status" value="1"/>
</dbReference>
<dbReference type="PROSITE" id="PS50158">
    <property type="entry name" value="ZF_CCHC"/>
    <property type="match status" value="1"/>
</dbReference>
<dbReference type="GO" id="GO:0000398">
    <property type="term" value="P:mRNA splicing, via spliceosome"/>
    <property type="evidence" value="ECO:0007669"/>
    <property type="project" value="TreeGrafter"/>
</dbReference>
<dbReference type="Pfam" id="PF04676">
    <property type="entry name" value="CwfJ_C_2"/>
    <property type="match status" value="1"/>
</dbReference>